<dbReference type="Proteomes" id="UP000249829">
    <property type="component" value="Unassembled WGS sequence"/>
</dbReference>
<dbReference type="EMBL" id="KZ825141">
    <property type="protein sequence ID" value="PYI18779.1"/>
    <property type="molecule type" value="Genomic_DNA"/>
</dbReference>
<feature type="compositionally biased region" description="Basic and acidic residues" evidence="1">
    <location>
        <begin position="509"/>
        <end position="518"/>
    </location>
</feature>
<keyword evidence="2" id="KW-0732">Signal</keyword>
<gene>
    <name evidence="3" type="ORF">BO99DRAFT_161711</name>
</gene>
<dbReference type="InterPro" id="IPR038921">
    <property type="entry name" value="YOR389W-like"/>
</dbReference>
<dbReference type="OMA" id="WPMGTVE"/>
<dbReference type="STRING" id="1450538.A0A2V5H415"/>
<name>A0A2V5H415_ASPV1</name>
<feature type="compositionally biased region" description="Gly residues" evidence="1">
    <location>
        <begin position="246"/>
        <end position="257"/>
    </location>
</feature>
<dbReference type="PANTHER" id="PTHR35204:SF1">
    <property type="entry name" value="ENTEROTOXIN"/>
    <property type="match status" value="1"/>
</dbReference>
<sequence length="546" mass="60411">MGVSRLLVPSLLWVASASASAATTTTTTTAEFSPNANHIFNSIHSSMRQWGSSLQHNGMSFFLATVPAGTQFYHGNANPAPVNGTEWLAFEPEHALVFARPGPFKSPPPPHDDDNDNDNGQKGDLRKEKRAEVEQQQESEGGWLHTYTAAKDLRLLYADGMAAGKTANGTLDGEDRILFQDNLPSDGAMHGERARAVEFCRMAREDFHGRLDGFLRMEAGFEIILCDFARDLKEVRVTQVKSDKGSSGGPGGPGKGKGNGKGKGKGGPGGGADWMKAITARYGGIGGHRVALNYETFVSAYTYGLDLFHSTNETFQNPRLMHLSAQQLQPLRDDLHRLVLDHTAAENLYDWQAIADMVVERYAREIRYLASGDVATVADLHAEIETMLVPFIDYADRDPDAERERCAHQFLPAEVAVDGVAATAIHSVARSICATMLAAWQEPDYQTAVDHFRELMNYLAWTTWKQCSGCGDHEVCVVPIWPMGTLEDYEHPQCRDFSNPMSPGQSYWGDRRGPRPHEPEDEDGPASGWLVRFVRYVLEIFLRMHI</sequence>
<feature type="chain" id="PRO_5016038647" evidence="2">
    <location>
        <begin position="22"/>
        <end position="546"/>
    </location>
</feature>
<feature type="region of interest" description="Disordered" evidence="1">
    <location>
        <begin position="99"/>
        <end position="144"/>
    </location>
</feature>
<feature type="region of interest" description="Disordered" evidence="1">
    <location>
        <begin position="502"/>
        <end position="524"/>
    </location>
</feature>
<dbReference type="PANTHER" id="PTHR35204">
    <property type="entry name" value="YALI0A21131P"/>
    <property type="match status" value="1"/>
</dbReference>
<feature type="region of interest" description="Disordered" evidence="1">
    <location>
        <begin position="239"/>
        <end position="270"/>
    </location>
</feature>
<proteinExistence type="predicted"/>
<reference evidence="3 4" key="1">
    <citation type="submission" date="2018-02" db="EMBL/GenBank/DDBJ databases">
        <title>The genomes of Aspergillus section Nigri reveals drivers in fungal speciation.</title>
        <authorList>
            <consortium name="DOE Joint Genome Institute"/>
            <person name="Vesth T.C."/>
            <person name="Nybo J."/>
            <person name="Theobald S."/>
            <person name="Brandl J."/>
            <person name="Frisvad J.C."/>
            <person name="Nielsen K.F."/>
            <person name="Lyhne E.K."/>
            <person name="Kogle M.E."/>
            <person name="Kuo A."/>
            <person name="Riley R."/>
            <person name="Clum A."/>
            <person name="Nolan M."/>
            <person name="Lipzen A."/>
            <person name="Salamov A."/>
            <person name="Henrissat B."/>
            <person name="Wiebenga A."/>
            <person name="De vries R.P."/>
            <person name="Grigoriev I.V."/>
            <person name="Mortensen U.H."/>
            <person name="Andersen M.R."/>
            <person name="Baker S.E."/>
        </authorList>
    </citation>
    <scope>NUCLEOTIDE SEQUENCE [LARGE SCALE GENOMIC DNA]</scope>
    <source>
        <strain evidence="3 4">CBS 115571</strain>
    </source>
</reference>
<feature type="signal peptide" evidence="2">
    <location>
        <begin position="1"/>
        <end position="21"/>
    </location>
</feature>
<evidence type="ECO:0000256" key="2">
    <source>
        <dbReference type="SAM" id="SignalP"/>
    </source>
</evidence>
<keyword evidence="4" id="KW-1185">Reference proteome</keyword>
<feature type="compositionally biased region" description="Basic and acidic residues" evidence="1">
    <location>
        <begin position="119"/>
        <end position="133"/>
    </location>
</feature>
<accession>A0A2V5H415</accession>
<dbReference type="AlphaFoldDB" id="A0A2V5H415"/>
<organism evidence="3 4">
    <name type="scientific">Aspergillus violaceofuscus (strain CBS 115571)</name>
    <dbReference type="NCBI Taxonomy" id="1450538"/>
    <lineage>
        <taxon>Eukaryota</taxon>
        <taxon>Fungi</taxon>
        <taxon>Dikarya</taxon>
        <taxon>Ascomycota</taxon>
        <taxon>Pezizomycotina</taxon>
        <taxon>Eurotiomycetes</taxon>
        <taxon>Eurotiomycetidae</taxon>
        <taxon>Eurotiales</taxon>
        <taxon>Aspergillaceae</taxon>
        <taxon>Aspergillus</taxon>
    </lineage>
</organism>
<evidence type="ECO:0000313" key="3">
    <source>
        <dbReference type="EMBL" id="PYI18779.1"/>
    </source>
</evidence>
<protein>
    <submittedName>
        <fullName evidence="3">Uncharacterized protein</fullName>
    </submittedName>
</protein>
<evidence type="ECO:0000313" key="4">
    <source>
        <dbReference type="Proteomes" id="UP000249829"/>
    </source>
</evidence>
<evidence type="ECO:0000256" key="1">
    <source>
        <dbReference type="SAM" id="MobiDB-lite"/>
    </source>
</evidence>